<dbReference type="InterPro" id="IPR001810">
    <property type="entry name" value="F-box_dom"/>
</dbReference>
<dbReference type="AlphaFoldDB" id="A0A167K1U1"/>
<feature type="region of interest" description="Disordered" evidence="1">
    <location>
        <begin position="515"/>
        <end position="536"/>
    </location>
</feature>
<dbReference type="SUPFAM" id="SSF52047">
    <property type="entry name" value="RNI-like"/>
    <property type="match status" value="1"/>
</dbReference>
<evidence type="ECO:0000259" key="2">
    <source>
        <dbReference type="Pfam" id="PF00646"/>
    </source>
</evidence>
<dbReference type="InterPro" id="IPR032675">
    <property type="entry name" value="LRR_dom_sf"/>
</dbReference>
<gene>
    <name evidence="3" type="ORF">PHYBLDRAFT_78739</name>
</gene>
<name>A0A167K1U1_PHYB8</name>
<dbReference type="OrthoDB" id="2242133at2759"/>
<feature type="compositionally biased region" description="Low complexity" evidence="1">
    <location>
        <begin position="527"/>
        <end position="536"/>
    </location>
</feature>
<dbReference type="GeneID" id="29004291"/>
<proteinExistence type="predicted"/>
<dbReference type="Gene3D" id="3.80.10.10">
    <property type="entry name" value="Ribonuclease Inhibitor"/>
    <property type="match status" value="1"/>
</dbReference>
<dbReference type="Pfam" id="PF00646">
    <property type="entry name" value="F-box"/>
    <property type="match status" value="1"/>
</dbReference>
<accession>A0A167K1U1</accession>
<evidence type="ECO:0000256" key="1">
    <source>
        <dbReference type="SAM" id="MobiDB-lite"/>
    </source>
</evidence>
<evidence type="ECO:0000313" key="3">
    <source>
        <dbReference type="EMBL" id="OAD67086.1"/>
    </source>
</evidence>
<sequence length="631" mass="73099">MLTTELPFEILTVIAKSLQQNDKIICSTVCRTWKTPFQGSLWDTLTIDSEEKLNQICDLSTTRPTIYQLNGNKVQRLVFKAKVQTTEIQFHILQRLFKQLKEISIPHNTMREDSLGSIPDWKLWAALTTMLIYIKRLNDDDQKEQLFKILACLPCLKHLTIQDSIYYTLPPEPRDTWENLERLHETLPRLEYFHTDLLFGSIPVSEILKMKNIKPANTTTVVKLLNLNMDIGWIIYFSLKYPNIRTLKTRKPFKDTVLHEEQIPDAETSTMISSLSSNFPHLKSMVVTQKVPMGLDYDFFWETLQTQVKELQYLEYSLEISKRAGLETQNSGPHLIHFCSPTIQNFFIQLVAYYFDSPKVFLKFGACPRLVTLKIVHSGSNLELDTLLESCTSLKDLQLSGVFISLSPEAFNSTRTHGLRSLELKGSKTSPVTFNYLSLYCRDFDCMILYRARILGRISENTGELCLNMPFTDFKILRLVSTIFYAVENEENIFSEEPSGFHSLQILSIEETDHLRRSRNTKTADTESSSSDESPSLPIKRTWYHYHRDVKFWTSDGKTRKLGGKERQITEKFFETFLVSSQDPFNNVKKHILGGLGLSSRWEEDLYHGYSLLRCRSINEAFINDISHVDY</sequence>
<keyword evidence="4" id="KW-1185">Reference proteome</keyword>
<organism evidence="3 4">
    <name type="scientific">Phycomyces blakesleeanus (strain ATCC 8743b / DSM 1359 / FGSC 10004 / NBRC 33097 / NRRL 1555)</name>
    <dbReference type="NCBI Taxonomy" id="763407"/>
    <lineage>
        <taxon>Eukaryota</taxon>
        <taxon>Fungi</taxon>
        <taxon>Fungi incertae sedis</taxon>
        <taxon>Mucoromycota</taxon>
        <taxon>Mucoromycotina</taxon>
        <taxon>Mucoromycetes</taxon>
        <taxon>Mucorales</taxon>
        <taxon>Phycomycetaceae</taxon>
        <taxon>Phycomyces</taxon>
    </lineage>
</organism>
<dbReference type="InterPro" id="IPR036047">
    <property type="entry name" value="F-box-like_dom_sf"/>
</dbReference>
<dbReference type="RefSeq" id="XP_018285126.1">
    <property type="nucleotide sequence ID" value="XM_018443386.1"/>
</dbReference>
<dbReference type="SUPFAM" id="SSF81383">
    <property type="entry name" value="F-box domain"/>
    <property type="match status" value="1"/>
</dbReference>
<dbReference type="Proteomes" id="UP000077315">
    <property type="component" value="Unassembled WGS sequence"/>
</dbReference>
<protein>
    <recommendedName>
        <fullName evidence="2">F-box domain-containing protein</fullName>
    </recommendedName>
</protein>
<evidence type="ECO:0000313" key="4">
    <source>
        <dbReference type="Proteomes" id="UP000077315"/>
    </source>
</evidence>
<dbReference type="InParanoid" id="A0A167K1U1"/>
<feature type="domain" description="F-box" evidence="2">
    <location>
        <begin position="5"/>
        <end position="34"/>
    </location>
</feature>
<dbReference type="VEuPathDB" id="FungiDB:PHYBLDRAFT_78739"/>
<reference evidence="4" key="1">
    <citation type="submission" date="2015-06" db="EMBL/GenBank/DDBJ databases">
        <title>Expansion of signal transduction pathways in fungi by whole-genome duplication.</title>
        <authorList>
            <consortium name="DOE Joint Genome Institute"/>
            <person name="Corrochano L.M."/>
            <person name="Kuo A."/>
            <person name="Marcet-Houben M."/>
            <person name="Polaino S."/>
            <person name="Salamov A."/>
            <person name="Villalobos J.M."/>
            <person name="Alvarez M.I."/>
            <person name="Avalos J."/>
            <person name="Benito E.P."/>
            <person name="Benoit I."/>
            <person name="Burger G."/>
            <person name="Camino L.P."/>
            <person name="Canovas D."/>
            <person name="Cerda-Olmedo E."/>
            <person name="Cheng J.-F."/>
            <person name="Dominguez A."/>
            <person name="Elias M."/>
            <person name="Eslava A.P."/>
            <person name="Glaser F."/>
            <person name="Grimwood J."/>
            <person name="Gutierrez G."/>
            <person name="Heitman J."/>
            <person name="Henrissat B."/>
            <person name="Iturriaga E.A."/>
            <person name="Lang B.F."/>
            <person name="Lavin J.L."/>
            <person name="Lee S."/>
            <person name="Li W."/>
            <person name="Lindquist E."/>
            <person name="Lopez-Garcia S."/>
            <person name="Luque E.M."/>
            <person name="Marcos A.T."/>
            <person name="Martin J."/>
            <person name="McCluskey K."/>
            <person name="Medina H.R."/>
            <person name="Miralles-Duran A."/>
            <person name="Miyazaki A."/>
            <person name="Munoz-Torres E."/>
            <person name="Oguiza J.A."/>
            <person name="Ohm R."/>
            <person name="Olmedo M."/>
            <person name="Orejas M."/>
            <person name="Ortiz-Castellanos L."/>
            <person name="Pisabarro A.G."/>
            <person name="Rodriguez-Romero J."/>
            <person name="Ruiz-Herrera J."/>
            <person name="Ruiz-Vazquez R."/>
            <person name="Sanz C."/>
            <person name="Schackwitz W."/>
            <person name="Schmutz J."/>
            <person name="Shahriari M."/>
            <person name="Shelest E."/>
            <person name="Silva-Franco F."/>
            <person name="Soanes D."/>
            <person name="Syed K."/>
            <person name="Tagua V.G."/>
            <person name="Talbot N.J."/>
            <person name="Thon M."/>
            <person name="De vries R.P."/>
            <person name="Wiebenga A."/>
            <person name="Yadav J.S."/>
            <person name="Braun E.L."/>
            <person name="Baker S."/>
            <person name="Garre V."/>
            <person name="Horwitz B."/>
            <person name="Torres-Martinez S."/>
            <person name="Idnurm A."/>
            <person name="Herrera-Estrella A."/>
            <person name="Gabaldon T."/>
            <person name="Grigoriev I.V."/>
        </authorList>
    </citation>
    <scope>NUCLEOTIDE SEQUENCE [LARGE SCALE GENOMIC DNA]</scope>
    <source>
        <strain evidence="4">NRRL 1555(-)</strain>
    </source>
</reference>
<dbReference type="EMBL" id="KV441025">
    <property type="protein sequence ID" value="OAD67086.1"/>
    <property type="molecule type" value="Genomic_DNA"/>
</dbReference>